<evidence type="ECO:0000313" key="9">
    <source>
        <dbReference type="EMBL" id="MEO1769848.1"/>
    </source>
</evidence>
<evidence type="ECO:0000259" key="8">
    <source>
        <dbReference type="PROSITE" id="PS51101"/>
    </source>
</evidence>
<dbReference type="Gene3D" id="3.40.35.10">
    <property type="entry name" value="Phosphotransferase system, sorbose subfamily IIB component"/>
    <property type="match status" value="1"/>
</dbReference>
<dbReference type="SUPFAM" id="SSF52728">
    <property type="entry name" value="PTS IIb component"/>
    <property type="match status" value="1"/>
</dbReference>
<dbReference type="Pfam" id="PF03830">
    <property type="entry name" value="PTSIIB_sorb"/>
    <property type="match status" value="1"/>
</dbReference>
<keyword evidence="2" id="KW-0813">Transport</keyword>
<evidence type="ECO:0000256" key="7">
    <source>
        <dbReference type="ARBA" id="ARBA00022777"/>
    </source>
</evidence>
<dbReference type="InterPro" id="IPR036667">
    <property type="entry name" value="PTS_IIB_sorbose-sp_sf"/>
</dbReference>
<comment type="caution">
    <text evidence="9">The sequence shown here is derived from an EMBL/GenBank/DDBJ whole genome shotgun (WGS) entry which is preliminary data.</text>
</comment>
<keyword evidence="10" id="KW-1185">Reference proteome</keyword>
<reference evidence="9 10" key="2">
    <citation type="submission" date="2024-02" db="EMBL/GenBank/DDBJ databases">
        <title>The Genome Sequence of Enterococcus sp. DIV0159.</title>
        <authorList>
            <person name="Earl A."/>
            <person name="Manson A."/>
            <person name="Gilmore M."/>
            <person name="Sanders J."/>
            <person name="Shea T."/>
            <person name="Howe W."/>
            <person name="Livny J."/>
            <person name="Cuomo C."/>
            <person name="Neafsey D."/>
            <person name="Birren B."/>
        </authorList>
    </citation>
    <scope>NUCLEOTIDE SEQUENCE [LARGE SCALE GENOMIC DNA]</scope>
    <source>
        <strain evidence="9 10">665A</strain>
    </source>
</reference>
<dbReference type="RefSeq" id="WP_207702090.1">
    <property type="nucleotide sequence ID" value="NZ_JAFREL020000001.1"/>
</dbReference>
<feature type="domain" description="PTS EIIB type-4" evidence="8">
    <location>
        <begin position="1"/>
        <end position="159"/>
    </location>
</feature>
<evidence type="ECO:0000313" key="10">
    <source>
        <dbReference type="Proteomes" id="UP000664357"/>
    </source>
</evidence>
<dbReference type="CDD" id="cd00001">
    <property type="entry name" value="PTS_IIB_man"/>
    <property type="match status" value="1"/>
</dbReference>
<keyword evidence="5" id="KW-0808">Transferase</keyword>
<dbReference type="PROSITE" id="PS51101">
    <property type="entry name" value="PTS_EIIB_TYPE_4"/>
    <property type="match status" value="1"/>
</dbReference>
<evidence type="ECO:0000256" key="4">
    <source>
        <dbReference type="ARBA" id="ARBA00022597"/>
    </source>
</evidence>
<name>A0ABV0EQJ5_9ENTE</name>
<protein>
    <submittedName>
        <fullName evidence="9">PTS system, mannose-specific IIB component</fullName>
    </submittedName>
</protein>
<proteinExistence type="predicted"/>
<dbReference type="Proteomes" id="UP000664357">
    <property type="component" value="Unassembled WGS sequence"/>
</dbReference>
<organism evidence="9 10">
    <name type="scientific">Candidatus Enterococcus ferrettii</name>
    <dbReference type="NCBI Taxonomy" id="2815324"/>
    <lineage>
        <taxon>Bacteria</taxon>
        <taxon>Bacillati</taxon>
        <taxon>Bacillota</taxon>
        <taxon>Bacilli</taxon>
        <taxon>Lactobacillales</taxon>
        <taxon>Enterococcaceae</taxon>
        <taxon>Enterococcus</taxon>
    </lineage>
</organism>
<dbReference type="InterPro" id="IPR004720">
    <property type="entry name" value="PTS_IIB_sorbose-sp"/>
</dbReference>
<accession>A0ABV0EQJ5</accession>
<reference evidence="9 10" key="1">
    <citation type="submission" date="2021-03" db="EMBL/GenBank/DDBJ databases">
        <authorList>
            <person name="Gilmore M.S."/>
            <person name="Schwartzman J."/>
            <person name="Van Tyne D."/>
            <person name="Martin M."/>
            <person name="Earl A.M."/>
            <person name="Manson A.L."/>
            <person name="Straub T."/>
            <person name="Salamzade R."/>
            <person name="Saavedra J."/>
            <person name="Lebreton F."/>
            <person name="Prichula J."/>
            <person name="Schaufler K."/>
            <person name="Gaca A."/>
            <person name="Sgardioli B."/>
            <person name="Wagenaar J."/>
            <person name="Strong T."/>
        </authorList>
    </citation>
    <scope>NUCLEOTIDE SEQUENCE [LARGE SCALE GENOMIC DNA]</scope>
    <source>
        <strain evidence="9 10">665A</strain>
    </source>
</reference>
<evidence type="ECO:0000256" key="2">
    <source>
        <dbReference type="ARBA" id="ARBA00022448"/>
    </source>
</evidence>
<gene>
    <name evidence="9" type="ORF">JZO67_001799</name>
</gene>
<evidence type="ECO:0000256" key="3">
    <source>
        <dbReference type="ARBA" id="ARBA00022490"/>
    </source>
</evidence>
<dbReference type="EMBL" id="JAFREL020000001">
    <property type="protein sequence ID" value="MEO1769848.1"/>
    <property type="molecule type" value="Genomic_DNA"/>
</dbReference>
<evidence type="ECO:0000256" key="1">
    <source>
        <dbReference type="ARBA" id="ARBA00004496"/>
    </source>
</evidence>
<keyword evidence="4" id="KW-0762">Sugar transport</keyword>
<keyword evidence="7" id="KW-0418">Kinase</keyword>
<sequence length="159" mass="17454">MEGIIHIRVDDRLIHGQVATQWTNELGATRIMVINDDVAVNDVQKTVLRMAAPPNVATSIITKQTAATNILAGKYKGQKVLIVVKSPVDLLDLMEMGLPIQTVNVGNMSVREGTRHVRPTVSITETEEAAFKELLNRGVEITTIMVPGDNKIYLKDVIV</sequence>
<keyword evidence="3" id="KW-0963">Cytoplasm</keyword>
<keyword evidence="6" id="KW-0598">Phosphotransferase system</keyword>
<evidence type="ECO:0000256" key="6">
    <source>
        <dbReference type="ARBA" id="ARBA00022683"/>
    </source>
</evidence>
<evidence type="ECO:0000256" key="5">
    <source>
        <dbReference type="ARBA" id="ARBA00022679"/>
    </source>
</evidence>
<comment type="subcellular location">
    <subcellularLocation>
        <location evidence="1">Cytoplasm</location>
    </subcellularLocation>
</comment>